<reference evidence="2" key="1">
    <citation type="submission" date="2021-04" db="EMBL/GenBank/DDBJ databases">
        <title>Genomic characterization of endocarditis-associated Neisseria elongata subsp. nitroreducens.</title>
        <authorList>
            <person name="Schorner M."/>
            <person name="Passarelli-Araujo H."/>
            <person name="Scheffer M."/>
            <person name="Barazzetti F."/>
            <person name="Martins J."/>
            <person name="Machado H."/>
            <person name="Palmeiro J."/>
            <person name="Bazzo M."/>
        </authorList>
    </citation>
    <scope>NUCLEOTIDE SEQUENCE</scope>
    <source>
        <strain evidence="2">Nel_M001</strain>
    </source>
</reference>
<evidence type="ECO:0000313" key="2">
    <source>
        <dbReference type="EMBL" id="MBS9340064.1"/>
    </source>
</evidence>
<organism evidence="2 3">
    <name type="scientific">Neisseria elongata subsp. nitroreducens</name>
    <dbReference type="NCBI Taxonomy" id="90367"/>
    <lineage>
        <taxon>Bacteria</taxon>
        <taxon>Pseudomonadati</taxon>
        <taxon>Pseudomonadota</taxon>
        <taxon>Betaproteobacteria</taxon>
        <taxon>Neisseriales</taxon>
        <taxon>Neisseriaceae</taxon>
        <taxon>Neisseria</taxon>
    </lineage>
</organism>
<dbReference type="Proteomes" id="UP000708805">
    <property type="component" value="Unassembled WGS sequence"/>
</dbReference>
<dbReference type="RefSeq" id="WP_214037499.1">
    <property type="nucleotide sequence ID" value="NZ_JAGJWT010000002.1"/>
</dbReference>
<gene>
    <name evidence="2" type="ORF">J8641_04370</name>
</gene>
<evidence type="ECO:0000256" key="1">
    <source>
        <dbReference type="SAM" id="MobiDB-lite"/>
    </source>
</evidence>
<comment type="caution">
    <text evidence="2">The sequence shown here is derived from an EMBL/GenBank/DDBJ whole genome shotgun (WGS) entry which is preliminary data.</text>
</comment>
<proteinExistence type="predicted"/>
<name>A0A9X0ZSB9_NEIEL</name>
<feature type="compositionally biased region" description="Basic residues" evidence="1">
    <location>
        <begin position="27"/>
        <end position="48"/>
    </location>
</feature>
<feature type="compositionally biased region" description="Low complexity" evidence="1">
    <location>
        <begin position="17"/>
        <end position="26"/>
    </location>
</feature>
<protein>
    <submittedName>
        <fullName evidence="2">Uncharacterized protein</fullName>
    </submittedName>
</protein>
<accession>A0A9X0ZSB9</accession>
<evidence type="ECO:0000313" key="3">
    <source>
        <dbReference type="Proteomes" id="UP000708805"/>
    </source>
</evidence>
<dbReference type="EMBL" id="JAGJWT010000002">
    <property type="protein sequence ID" value="MBS9340064.1"/>
    <property type="molecule type" value="Genomic_DNA"/>
</dbReference>
<dbReference type="AlphaFoldDB" id="A0A9X0ZSB9"/>
<sequence>MNQSINQAIREMAKSVSGGHAAVAAVHHPRRRRKPAYAVKHVRPRCRT</sequence>
<feature type="region of interest" description="Disordered" evidence="1">
    <location>
        <begin position="17"/>
        <end position="48"/>
    </location>
</feature>